<dbReference type="EMBL" id="CP019082">
    <property type="protein sequence ID" value="APW58672.1"/>
    <property type="molecule type" value="Genomic_DNA"/>
</dbReference>
<dbReference type="KEGG" id="pbor:BSF38_03906"/>
<dbReference type="OrthoDB" id="8241751at2"/>
<dbReference type="AlphaFoldDB" id="A0A1U7CIB3"/>
<dbReference type="Proteomes" id="UP000186309">
    <property type="component" value="Chromosome"/>
</dbReference>
<feature type="domain" description="DUF6444" evidence="3">
    <location>
        <begin position="18"/>
        <end position="88"/>
    </location>
</feature>
<evidence type="ECO:0000259" key="3">
    <source>
        <dbReference type="Pfam" id="PF20042"/>
    </source>
</evidence>
<dbReference type="InterPro" id="IPR045618">
    <property type="entry name" value="DUF6444"/>
</dbReference>
<evidence type="ECO:0000259" key="2">
    <source>
        <dbReference type="Pfam" id="PF03050"/>
    </source>
</evidence>
<dbReference type="PANTHER" id="PTHR33678:SF2">
    <property type="match status" value="1"/>
</dbReference>
<evidence type="ECO:0000313" key="4">
    <source>
        <dbReference type="EMBL" id="APW58672.1"/>
    </source>
</evidence>
<dbReference type="KEGG" id="pbor:BSF38_00072"/>
<reference evidence="4" key="3">
    <citation type="journal article" date="2017" name="Front. Microbiol.">
        <title>Comparative Genomics of Four Isosphaeraceae Planctomycetes: A Common Pool of Plasmids and Glycoside Hydrolase Genes Shared by Paludisphaera borealis PX4T, Isosphaera pallida IS1BT, Singulisphaera acidiphila DSM 18658T, and Strain SH-PL62.</title>
        <authorList>
            <person name="Ivanova A.A."/>
            <person name="Naumoff D.G."/>
            <person name="Miroshnikov K.K."/>
            <person name="Liesack W."/>
            <person name="Dedysh S.N."/>
        </authorList>
    </citation>
    <scope>NUCLEOTIDE SEQUENCE</scope>
    <source>
        <strain evidence="4">PX4</strain>
    </source>
</reference>
<dbReference type="InterPro" id="IPR004291">
    <property type="entry name" value="Transposase_IS66_central"/>
</dbReference>
<feature type="compositionally biased region" description="Polar residues" evidence="1">
    <location>
        <begin position="48"/>
        <end position="59"/>
    </location>
</feature>
<name>A0A1U7CIB3_9BACT</name>
<evidence type="ECO:0000256" key="1">
    <source>
        <dbReference type="SAM" id="MobiDB-lite"/>
    </source>
</evidence>
<reference evidence="8" key="1">
    <citation type="submission" date="2016-12" db="EMBL/GenBank/DDBJ databases">
        <title>Comparative genomics of four Isosphaeraceae planctomycetes: a common pool of plasmids and glycoside hydrolase genes.</title>
        <authorList>
            <person name="Ivanova A."/>
        </authorList>
    </citation>
    <scope>NUCLEOTIDE SEQUENCE [LARGE SCALE GENOMIC DNA]</scope>
    <source>
        <strain evidence="8">PX4</strain>
    </source>
</reference>
<dbReference type="Pfam" id="PF03050">
    <property type="entry name" value="DDE_Tnp_IS66"/>
    <property type="match status" value="1"/>
</dbReference>
<sequence>MTNAPPIPEELWSKVPPDAQAAVAAVFLATQRRIDVLERRIADLEARLNQNSTNSSKPPSSDPIGVKRKPPAPPSRRKRGGQPGHRRAVRPLVPPEQLDSSTDCKPTSCRRCKGPLDGVDPAPLVHQVAEIPRFDPWVDQYRLHRLTCPGCGASTCGTLPEGGSASCFGPRLQAVLATLAGAYRLSKRQIRQLAGDLLGLSISTGMIAKLERRSALALAEPHRELAAAVHEAAVVNVDETGWREQGRRAWLWAATTPTATVFAIAANRSGEVARSLLGDRPDRTVGSDRFSAYNWIAAADRQLCWSHLRRDFQAMIDRGGVGAKFGGRLLGLSNRLFRIHRKARDGLLGGATYQKAIGGLERLVHATLEAGARCASERAAGTCSELLRLEAGLWNFARRPGVEPTNNVSERAVRHAVIWRRISGGTASASGSRFVERMLTVVATCRRQGRNVLDYLTSAFQAHRAALAVPSLTPPSVGSC</sequence>
<keyword evidence="8" id="KW-1185">Reference proteome</keyword>
<dbReference type="KEGG" id="pbor:BSF38_02180"/>
<accession>A0A1U7CIB3</accession>
<feature type="compositionally biased region" description="Basic residues" evidence="1">
    <location>
        <begin position="66"/>
        <end position="89"/>
    </location>
</feature>
<reference evidence="4" key="2">
    <citation type="submission" date="2016-12" db="EMBL/GenBank/DDBJ databases">
        <authorList>
            <person name="Song W.-J."/>
            <person name="Kurnit D.M."/>
        </authorList>
    </citation>
    <scope>NUCLEOTIDE SEQUENCE</scope>
    <source>
        <strain evidence="4">PX4</strain>
    </source>
</reference>
<dbReference type="EMBL" id="CP019082">
    <property type="protein sequence ID" value="APW64216.1"/>
    <property type="molecule type" value="Genomic_DNA"/>
</dbReference>
<dbReference type="EMBL" id="CP019082">
    <property type="protein sequence ID" value="APW62367.1"/>
    <property type="molecule type" value="Genomic_DNA"/>
</dbReference>
<dbReference type="NCBIfam" id="NF033517">
    <property type="entry name" value="transpos_IS66"/>
    <property type="match status" value="1"/>
</dbReference>
<proteinExistence type="predicted"/>
<feature type="domain" description="Transposase IS66 central" evidence="2">
    <location>
        <begin position="167"/>
        <end position="431"/>
    </location>
</feature>
<protein>
    <submittedName>
        <fullName evidence="4">Transposase IS66 family</fullName>
    </submittedName>
</protein>
<evidence type="ECO:0000313" key="5">
    <source>
        <dbReference type="EMBL" id="APW60692.1"/>
    </source>
</evidence>
<dbReference type="EMBL" id="CP019082">
    <property type="protein sequence ID" value="APW60692.1"/>
    <property type="molecule type" value="Genomic_DNA"/>
</dbReference>
<feature type="region of interest" description="Disordered" evidence="1">
    <location>
        <begin position="47"/>
        <end position="107"/>
    </location>
</feature>
<organism evidence="4 8">
    <name type="scientific">Paludisphaera borealis</name>
    <dbReference type="NCBI Taxonomy" id="1387353"/>
    <lineage>
        <taxon>Bacteria</taxon>
        <taxon>Pseudomonadati</taxon>
        <taxon>Planctomycetota</taxon>
        <taxon>Planctomycetia</taxon>
        <taxon>Isosphaerales</taxon>
        <taxon>Isosphaeraceae</taxon>
        <taxon>Paludisphaera</taxon>
    </lineage>
</organism>
<dbReference type="STRING" id="1387353.BSF38_00072"/>
<dbReference type="KEGG" id="pbor:BSF38_05808"/>
<dbReference type="RefSeq" id="WP_076342953.1">
    <property type="nucleotide sequence ID" value="NZ_CP019082.1"/>
</dbReference>
<dbReference type="InterPro" id="IPR052344">
    <property type="entry name" value="Transposase-related"/>
</dbReference>
<gene>
    <name evidence="4" type="ORF">BSF38_00072</name>
    <name evidence="5" type="ORF">BSF38_02180</name>
    <name evidence="6" type="ORF">BSF38_03906</name>
    <name evidence="7" type="ORF">BSF38_05808</name>
</gene>
<dbReference type="PANTHER" id="PTHR33678">
    <property type="entry name" value="BLL1576 PROTEIN"/>
    <property type="match status" value="1"/>
</dbReference>
<dbReference type="Pfam" id="PF20042">
    <property type="entry name" value="DUF6444"/>
    <property type="match status" value="1"/>
</dbReference>
<evidence type="ECO:0000313" key="7">
    <source>
        <dbReference type="EMBL" id="APW64216.1"/>
    </source>
</evidence>
<evidence type="ECO:0000313" key="6">
    <source>
        <dbReference type="EMBL" id="APW62367.1"/>
    </source>
</evidence>
<evidence type="ECO:0000313" key="8">
    <source>
        <dbReference type="Proteomes" id="UP000186309"/>
    </source>
</evidence>